<keyword evidence="5 10" id="KW-0276">Fatty acid metabolism</keyword>
<feature type="transmembrane region" description="Helical" evidence="10">
    <location>
        <begin position="233"/>
        <end position="253"/>
    </location>
</feature>
<evidence type="ECO:0000313" key="11">
    <source>
        <dbReference type="EMBL" id="JAD05873.1"/>
    </source>
</evidence>
<keyword evidence="7 10" id="KW-0443">Lipid metabolism</keyword>
<dbReference type="Pfam" id="PF01151">
    <property type="entry name" value="ELO"/>
    <property type="match status" value="1"/>
</dbReference>
<dbReference type="PANTHER" id="PTHR11157:SF103">
    <property type="entry name" value="ELONGATION OF VERY LONG CHAIN FATTY ACIDS PROTEIN"/>
    <property type="match status" value="1"/>
</dbReference>
<dbReference type="GO" id="GO:0005789">
    <property type="term" value="C:endoplasmic reticulum membrane"/>
    <property type="evidence" value="ECO:0007669"/>
    <property type="project" value="TreeGrafter"/>
</dbReference>
<feature type="transmembrane region" description="Helical" evidence="10">
    <location>
        <begin position="66"/>
        <end position="85"/>
    </location>
</feature>
<reference evidence="12" key="2">
    <citation type="journal article" date="2015" name="Gigascience">
        <title>Reconstructing a comprehensive transcriptome assembly of a white-pupal translocated strain of the pest fruit fly Bactrocera cucurbitae.</title>
        <authorList>
            <person name="Sim S.B."/>
            <person name="Calla B."/>
            <person name="Hall B."/>
            <person name="DeRego T."/>
            <person name="Geib S.M."/>
        </authorList>
    </citation>
    <scope>NUCLEOTIDE SEQUENCE</scope>
</reference>
<dbReference type="GO" id="GO:0019367">
    <property type="term" value="P:fatty acid elongation, saturated fatty acid"/>
    <property type="evidence" value="ECO:0007669"/>
    <property type="project" value="TreeGrafter"/>
</dbReference>
<dbReference type="GO" id="GO:0034625">
    <property type="term" value="P:fatty acid elongation, monounsaturated fatty acid"/>
    <property type="evidence" value="ECO:0007669"/>
    <property type="project" value="TreeGrafter"/>
</dbReference>
<dbReference type="EMBL" id="GBXI01006261">
    <property type="protein sequence ID" value="JAD08031.1"/>
    <property type="molecule type" value="Transcribed_RNA"/>
</dbReference>
<organism evidence="12">
    <name type="scientific">Zeugodacus cucurbitae</name>
    <name type="common">Melon fruit fly</name>
    <name type="synonym">Bactrocera cucurbitae</name>
    <dbReference type="NCBI Taxonomy" id="28588"/>
    <lineage>
        <taxon>Eukaryota</taxon>
        <taxon>Metazoa</taxon>
        <taxon>Ecdysozoa</taxon>
        <taxon>Arthropoda</taxon>
        <taxon>Hexapoda</taxon>
        <taxon>Insecta</taxon>
        <taxon>Pterygota</taxon>
        <taxon>Neoptera</taxon>
        <taxon>Endopterygota</taxon>
        <taxon>Diptera</taxon>
        <taxon>Brachycera</taxon>
        <taxon>Muscomorpha</taxon>
        <taxon>Tephritoidea</taxon>
        <taxon>Tephritidae</taxon>
        <taxon>Zeugodacus</taxon>
        <taxon>Zeugodacus</taxon>
    </lineage>
</organism>
<dbReference type="PANTHER" id="PTHR11157">
    <property type="entry name" value="FATTY ACID ACYL TRANSFERASE-RELATED"/>
    <property type="match status" value="1"/>
</dbReference>
<dbReference type="InterPro" id="IPR030457">
    <property type="entry name" value="ELO_CS"/>
</dbReference>
<keyword evidence="8 10" id="KW-0472">Membrane</keyword>
<proteinExistence type="inferred from homology"/>
<name>A0A0A1XAS6_ZEUCU</name>
<keyword evidence="9 10" id="KW-0275">Fatty acid biosynthesis</keyword>
<evidence type="ECO:0000256" key="3">
    <source>
        <dbReference type="ARBA" id="ARBA00022679"/>
    </source>
</evidence>
<dbReference type="EMBL" id="GBXI01008419">
    <property type="protein sequence ID" value="JAD05873.1"/>
    <property type="molecule type" value="Transcribed_RNA"/>
</dbReference>
<evidence type="ECO:0000256" key="5">
    <source>
        <dbReference type="ARBA" id="ARBA00022832"/>
    </source>
</evidence>
<evidence type="ECO:0000256" key="7">
    <source>
        <dbReference type="ARBA" id="ARBA00023098"/>
    </source>
</evidence>
<evidence type="ECO:0000256" key="8">
    <source>
        <dbReference type="ARBA" id="ARBA00023136"/>
    </source>
</evidence>
<evidence type="ECO:0000256" key="2">
    <source>
        <dbReference type="ARBA" id="ARBA00022516"/>
    </source>
</evidence>
<feature type="transmembrane region" description="Helical" evidence="10">
    <location>
        <begin position="115"/>
        <end position="134"/>
    </location>
</feature>
<dbReference type="AlphaFoldDB" id="A0A0A1XAS6"/>
<evidence type="ECO:0000256" key="9">
    <source>
        <dbReference type="ARBA" id="ARBA00023160"/>
    </source>
</evidence>
<evidence type="ECO:0000256" key="6">
    <source>
        <dbReference type="ARBA" id="ARBA00022989"/>
    </source>
</evidence>
<dbReference type="GO" id="GO:0009922">
    <property type="term" value="F:fatty acid elongase activity"/>
    <property type="evidence" value="ECO:0007669"/>
    <property type="project" value="UniProtKB-EC"/>
</dbReference>
<accession>A0A0A1XAS6</accession>
<protein>
    <recommendedName>
        <fullName evidence="10">Elongation of very long chain fatty acids protein</fullName>
        <ecNumber evidence="10">2.3.1.199</ecNumber>
    </recommendedName>
    <alternativeName>
        <fullName evidence="10">Very-long-chain 3-oxoacyl-CoA synthase</fullName>
    </alternativeName>
</protein>
<evidence type="ECO:0000313" key="12">
    <source>
        <dbReference type="EMBL" id="JAD08031.1"/>
    </source>
</evidence>
<dbReference type="GO" id="GO:0042761">
    <property type="term" value="P:very long-chain fatty acid biosynthetic process"/>
    <property type="evidence" value="ECO:0007669"/>
    <property type="project" value="TreeGrafter"/>
</dbReference>
<comment type="similarity">
    <text evidence="10">Belongs to the ELO family.</text>
</comment>
<keyword evidence="4 10" id="KW-0812">Transmembrane</keyword>
<feature type="transmembrane region" description="Helical" evidence="10">
    <location>
        <begin position="35"/>
        <end position="54"/>
    </location>
</feature>
<dbReference type="PROSITE" id="PS01188">
    <property type="entry name" value="ELO"/>
    <property type="match status" value="1"/>
</dbReference>
<feature type="transmembrane region" description="Helical" evidence="10">
    <location>
        <begin position="210"/>
        <end position="227"/>
    </location>
</feature>
<evidence type="ECO:0000256" key="10">
    <source>
        <dbReference type="RuleBase" id="RU361115"/>
    </source>
</evidence>
<comment type="catalytic activity">
    <reaction evidence="10">
        <text>a very-long-chain acyl-CoA + malonyl-CoA + H(+) = a very-long-chain 3-oxoacyl-CoA + CO2 + CoA</text>
        <dbReference type="Rhea" id="RHEA:32727"/>
        <dbReference type="ChEBI" id="CHEBI:15378"/>
        <dbReference type="ChEBI" id="CHEBI:16526"/>
        <dbReference type="ChEBI" id="CHEBI:57287"/>
        <dbReference type="ChEBI" id="CHEBI:57384"/>
        <dbReference type="ChEBI" id="CHEBI:90725"/>
        <dbReference type="ChEBI" id="CHEBI:90736"/>
        <dbReference type="EC" id="2.3.1.199"/>
    </reaction>
</comment>
<feature type="transmembrane region" description="Helical" evidence="10">
    <location>
        <begin position="169"/>
        <end position="189"/>
    </location>
</feature>
<keyword evidence="3 10" id="KW-0808">Transferase</keyword>
<comment type="subcellular location">
    <subcellularLocation>
        <location evidence="1">Membrane</location>
        <topology evidence="1">Multi-pass membrane protein</topology>
    </subcellularLocation>
</comment>
<sequence length="340" mass="38501">MATYIKIFNERISGLSKGVDETVDSWFLMSSPGPVFSIVGLYLLFVLKIGPAYMRDRKPYDLKKVMVIYNAFQVCFSMYLCRISIRESNVIASILSKKCEIVRNHEQNLMLYSGAWYYFFSKIIDLLDTTFFVLRKKQNQVSFLHVYHHTITALFSWGYLKYAPGEQGVIIGILNSGVHIVMYFYYMVAAMGPQYQKYLWWKKYMTSIQLIQFVFILGYMIMVAAKGCNMPRALTFFFVANTIIFLYLFGNFYRKTYNTRKAAAAAAVNGHANGYANGHANGYANGYAKGLSNGSITGRALLAAAGGMGCKPTSSLLAHGDQMKRLIDVNNNHIKLTKSE</sequence>
<feature type="transmembrane region" description="Helical" evidence="10">
    <location>
        <begin position="146"/>
        <end position="163"/>
    </location>
</feature>
<gene>
    <name evidence="12" type="primary">Elovl7_1</name>
    <name evidence="11" type="synonym">Elovl7_3</name>
    <name evidence="11" type="ORF">g.35936</name>
    <name evidence="12" type="ORF">g.35946</name>
</gene>
<dbReference type="GO" id="GO:0030148">
    <property type="term" value="P:sphingolipid biosynthetic process"/>
    <property type="evidence" value="ECO:0007669"/>
    <property type="project" value="TreeGrafter"/>
</dbReference>
<evidence type="ECO:0000256" key="1">
    <source>
        <dbReference type="ARBA" id="ARBA00004141"/>
    </source>
</evidence>
<evidence type="ECO:0000256" key="4">
    <source>
        <dbReference type="ARBA" id="ARBA00022692"/>
    </source>
</evidence>
<dbReference type="GO" id="GO:0034626">
    <property type="term" value="P:fatty acid elongation, polyunsaturated fatty acid"/>
    <property type="evidence" value="ECO:0007669"/>
    <property type="project" value="TreeGrafter"/>
</dbReference>
<reference evidence="12" key="1">
    <citation type="submission" date="2014-11" db="EMBL/GenBank/DDBJ databases">
        <authorList>
            <person name="Geib S."/>
        </authorList>
    </citation>
    <scope>NUCLEOTIDE SEQUENCE</scope>
</reference>
<dbReference type="EC" id="2.3.1.199" evidence="10"/>
<keyword evidence="2 10" id="KW-0444">Lipid biosynthesis</keyword>
<dbReference type="InterPro" id="IPR002076">
    <property type="entry name" value="ELO_fam"/>
</dbReference>
<keyword evidence="6 10" id="KW-1133">Transmembrane helix</keyword>